<keyword evidence="3" id="KW-0012">Acyltransferase</keyword>
<sequence length="371" mass="43824">MNATTITGTERIFGLDVMRATAILMVLGGHLLWIYPDCPRILGQIFTLFGFWGVELFFVLSGFLIGGILYRLFVTTDFNRTTFFYFLKRRWFRTLPNYYLILLLNCGLGLLFGFQMEHVGYYFLFLQNFATTMPTFFSESWSLSVEEFAYLIGALAFFIAALVFRRKNKSRLFLAVVLGLILLFIGIKVGYYFWTSNTTLMQWNVSLKAVVIYRIDSILIGMAFSWLYINYSEFWLKHKLKMTVLGCFLIVLMFIGVGFFQILIENYPFFWNVFYLPITSFTFALFLPFLSEWRIAPSWFAKPVTWISLISYSIYLIHYSLVLQLLKYWIDTVSLPDWQLHLFTLVYLVITFSLSYLLYRYYEKPIMALRK</sequence>
<feature type="transmembrane region" description="Helical" evidence="1">
    <location>
        <begin position="243"/>
        <end position="263"/>
    </location>
</feature>
<dbReference type="Pfam" id="PF01757">
    <property type="entry name" value="Acyl_transf_3"/>
    <property type="match status" value="1"/>
</dbReference>
<evidence type="ECO:0000259" key="2">
    <source>
        <dbReference type="Pfam" id="PF01757"/>
    </source>
</evidence>
<feature type="transmembrane region" description="Helical" evidence="1">
    <location>
        <begin position="338"/>
        <end position="362"/>
    </location>
</feature>
<comment type="caution">
    <text evidence="3">The sequence shown here is derived from an EMBL/GenBank/DDBJ whole genome shotgun (WGS) entry which is preliminary data.</text>
</comment>
<keyword evidence="1" id="KW-0472">Membrane</keyword>
<feature type="transmembrane region" description="Helical" evidence="1">
    <location>
        <begin position="41"/>
        <end position="74"/>
    </location>
</feature>
<dbReference type="EMBL" id="SSNZ01000002">
    <property type="protein sequence ID" value="THF51347.1"/>
    <property type="molecule type" value="Genomic_DNA"/>
</dbReference>
<feature type="transmembrane region" description="Helical" evidence="1">
    <location>
        <begin position="148"/>
        <end position="165"/>
    </location>
</feature>
<dbReference type="InterPro" id="IPR050879">
    <property type="entry name" value="Acyltransferase_3"/>
</dbReference>
<feature type="transmembrane region" description="Helical" evidence="1">
    <location>
        <begin position="172"/>
        <end position="191"/>
    </location>
</feature>
<protein>
    <submittedName>
        <fullName evidence="3">Acyltransferase</fullName>
    </submittedName>
</protein>
<proteinExistence type="predicted"/>
<organism evidence="3 4">
    <name type="scientific">Flavobacterium supellecticarium</name>
    <dbReference type="NCBI Taxonomy" id="2565924"/>
    <lineage>
        <taxon>Bacteria</taxon>
        <taxon>Pseudomonadati</taxon>
        <taxon>Bacteroidota</taxon>
        <taxon>Flavobacteriia</taxon>
        <taxon>Flavobacteriales</taxon>
        <taxon>Flavobacteriaceae</taxon>
        <taxon>Flavobacterium</taxon>
    </lineage>
</organism>
<dbReference type="PANTHER" id="PTHR23028:SF53">
    <property type="entry name" value="ACYL_TRANSF_3 DOMAIN-CONTAINING PROTEIN"/>
    <property type="match status" value="1"/>
</dbReference>
<feature type="transmembrane region" description="Helical" evidence="1">
    <location>
        <begin position="303"/>
        <end position="326"/>
    </location>
</feature>
<dbReference type="RefSeq" id="WP_136402332.1">
    <property type="nucleotide sequence ID" value="NZ_SSNZ01000002.1"/>
</dbReference>
<feature type="transmembrane region" description="Helical" evidence="1">
    <location>
        <begin position="211"/>
        <end position="231"/>
    </location>
</feature>
<dbReference type="GO" id="GO:0016020">
    <property type="term" value="C:membrane"/>
    <property type="evidence" value="ECO:0007669"/>
    <property type="project" value="TreeGrafter"/>
</dbReference>
<feature type="transmembrane region" description="Helical" evidence="1">
    <location>
        <begin position="12"/>
        <end position="35"/>
    </location>
</feature>
<dbReference type="InterPro" id="IPR002656">
    <property type="entry name" value="Acyl_transf_3_dom"/>
</dbReference>
<dbReference type="OrthoDB" id="290051at2"/>
<dbReference type="PANTHER" id="PTHR23028">
    <property type="entry name" value="ACETYLTRANSFERASE"/>
    <property type="match status" value="1"/>
</dbReference>
<feature type="domain" description="Acyltransferase 3" evidence="2">
    <location>
        <begin position="14"/>
        <end position="360"/>
    </location>
</feature>
<accession>A0A4S3ZZK8</accession>
<keyword evidence="1" id="KW-1133">Transmembrane helix</keyword>
<evidence type="ECO:0000313" key="4">
    <source>
        <dbReference type="Proteomes" id="UP000307507"/>
    </source>
</evidence>
<dbReference type="GO" id="GO:0000271">
    <property type="term" value="P:polysaccharide biosynthetic process"/>
    <property type="evidence" value="ECO:0007669"/>
    <property type="project" value="TreeGrafter"/>
</dbReference>
<gene>
    <name evidence="3" type="ORF">E6C50_06165</name>
</gene>
<name>A0A4S3ZZK8_9FLAO</name>
<evidence type="ECO:0000313" key="3">
    <source>
        <dbReference type="EMBL" id="THF51347.1"/>
    </source>
</evidence>
<feature type="transmembrane region" description="Helical" evidence="1">
    <location>
        <begin position="269"/>
        <end position="291"/>
    </location>
</feature>
<evidence type="ECO:0000256" key="1">
    <source>
        <dbReference type="SAM" id="Phobius"/>
    </source>
</evidence>
<dbReference type="Proteomes" id="UP000307507">
    <property type="component" value="Unassembled WGS sequence"/>
</dbReference>
<keyword evidence="3" id="KW-0808">Transferase</keyword>
<dbReference type="AlphaFoldDB" id="A0A4S3ZZK8"/>
<keyword evidence="4" id="KW-1185">Reference proteome</keyword>
<feature type="transmembrane region" description="Helical" evidence="1">
    <location>
        <begin position="95"/>
        <end position="114"/>
    </location>
</feature>
<dbReference type="GO" id="GO:0016747">
    <property type="term" value="F:acyltransferase activity, transferring groups other than amino-acyl groups"/>
    <property type="evidence" value="ECO:0007669"/>
    <property type="project" value="InterPro"/>
</dbReference>
<keyword evidence="1" id="KW-0812">Transmembrane</keyword>
<reference evidence="3 4" key="1">
    <citation type="submission" date="2019-04" db="EMBL/GenBank/DDBJ databases">
        <title>Flavobacterium sp. nov. isolated from construction timber.</title>
        <authorList>
            <person name="Lin S.-Y."/>
            <person name="Chang C.-T."/>
            <person name="Young C.-C."/>
        </authorList>
    </citation>
    <scope>NUCLEOTIDE SEQUENCE [LARGE SCALE GENOMIC DNA]</scope>
    <source>
        <strain evidence="3 4">CC-CTC003</strain>
    </source>
</reference>